<dbReference type="Proteomes" id="UP001620626">
    <property type="component" value="Unassembled WGS sequence"/>
</dbReference>
<dbReference type="PANTHER" id="PTHR10404:SF77">
    <property type="entry name" value="GLUTAMATE CARBOXYPEPTIDASE 2 HOMOLOG"/>
    <property type="match status" value="1"/>
</dbReference>
<dbReference type="FunFam" id="3.40.630.10:FF:000101">
    <property type="entry name" value="N-acetylated alpha-linked acidic dipeptidase like 1"/>
    <property type="match status" value="1"/>
</dbReference>
<dbReference type="InterPro" id="IPR036757">
    <property type="entry name" value="TFR-like_dimer_dom_sf"/>
</dbReference>
<reference evidence="6 7" key="1">
    <citation type="submission" date="2024-10" db="EMBL/GenBank/DDBJ databases">
        <authorList>
            <person name="Kim D."/>
        </authorList>
    </citation>
    <scope>NUCLEOTIDE SEQUENCE [LARGE SCALE GENOMIC DNA]</scope>
    <source>
        <strain evidence="6">BH-2024</strain>
    </source>
</reference>
<evidence type="ECO:0008006" key="8">
    <source>
        <dbReference type="Google" id="ProtNLM"/>
    </source>
</evidence>
<sequence length="798" mass="89410">MRYTIEQMSSKLRNAPGGCPHSSDSVPFSSAHSPPPNGTSLLALSLLLFRKYSMLAAFCFGSFLFVILLSGKNHFHHKMTPNHRTNNAKEIREAIFATIDPKRIAENLRQFTKEPHVAGTEANKRVAEKIANIWKQNGIEDVHFIPYDVLLSYPNFSSPNHLSVLSADGQVNFRTDGVSPELMAPNSEDLRSSIQWLAYSAEGTVEGEAVYCHYGREEDFERLSKEFNITSLKGKIAILRYNVEYRGDKVRNAQERGAIGAILYSDPAEVARDGIEPGHTFPSAVWMPIGGVQRGSLKELNGDPLTPLLPARADFFKERTLEEAQEQKVLPSIPVLPLSYGDATQILSRIDGPKVPSEWQGNCGNFSYRVGPNLVKGQRLKLEVQSKMETRTVQNVIGYIRGAEFPDEWVMLGNHFDAWVFGSIDPNSGTAILAEVGRAFAEAVKTKGWRPKRTLVFCAWDAEEHGLIGSNEFVEEFANVLTERAVVYLNVDLISNNQSLDVRTVPSLYSAVTDAAKTVPNPMDSERRMGRETVFDSWLHFFPAPTRWLPKMPKMAVPGGGSDHATFLHFLGIPVADFTYRNASWLTYPLYHSRYELPFVNEHLFDNNNLAVHRAVGQYWAELGRAFADSPLLPINATVFAHKLLADYVGAVKESVLSLHLRFPNASAPAVRQLSNLLQNVRLFIEQAEKFERELSMEKETPKLARANARLRKLDQCFVNPTMGLAREEPEKRHVLFSMAKGDSYQVDVMAAVQQKILQLANAKSEKQRANRGRELALELTVIQQATLCAVRTLRETI</sequence>
<dbReference type="Pfam" id="PF02225">
    <property type="entry name" value="PA"/>
    <property type="match status" value="1"/>
</dbReference>
<dbReference type="InterPro" id="IPR007484">
    <property type="entry name" value="Peptidase_M28"/>
</dbReference>
<dbReference type="Gene3D" id="1.20.930.40">
    <property type="entry name" value="Transferrin receptor-like, dimerisation domain"/>
    <property type="match status" value="1"/>
</dbReference>
<keyword evidence="3" id="KW-1133">Transmembrane helix</keyword>
<evidence type="ECO:0000259" key="5">
    <source>
        <dbReference type="Pfam" id="PF04389"/>
    </source>
</evidence>
<dbReference type="SUPFAM" id="SSF47672">
    <property type="entry name" value="Transferrin receptor-like dimerisation domain"/>
    <property type="match status" value="1"/>
</dbReference>
<dbReference type="SUPFAM" id="SSF53187">
    <property type="entry name" value="Zn-dependent exopeptidases"/>
    <property type="match status" value="1"/>
</dbReference>
<dbReference type="AlphaFoldDB" id="A0ABD2M7I3"/>
<keyword evidence="7" id="KW-1185">Reference proteome</keyword>
<dbReference type="PANTHER" id="PTHR10404">
    <property type="entry name" value="N-ACETYLATED-ALPHA-LINKED ACIDIC DIPEPTIDASE"/>
    <property type="match status" value="1"/>
</dbReference>
<feature type="domain" description="PA" evidence="4">
    <location>
        <begin position="206"/>
        <end position="300"/>
    </location>
</feature>
<dbReference type="FunFam" id="3.50.30.30:FF:000033">
    <property type="entry name" value="Glutamate carboxypeptidase 2 homolog"/>
    <property type="match status" value="1"/>
</dbReference>
<comment type="caution">
    <text evidence="6">The sequence shown here is derived from an EMBL/GenBank/DDBJ whole genome shotgun (WGS) entry which is preliminary data.</text>
</comment>
<dbReference type="Pfam" id="PF04389">
    <property type="entry name" value="Peptidase_M28"/>
    <property type="match status" value="1"/>
</dbReference>
<feature type="region of interest" description="Disordered" evidence="2">
    <location>
        <begin position="8"/>
        <end position="32"/>
    </location>
</feature>
<dbReference type="Gene3D" id="3.40.630.10">
    <property type="entry name" value="Zn peptidases"/>
    <property type="match status" value="1"/>
</dbReference>
<dbReference type="InterPro" id="IPR039373">
    <property type="entry name" value="Peptidase_M28B"/>
</dbReference>
<evidence type="ECO:0000256" key="1">
    <source>
        <dbReference type="ARBA" id="ARBA00005634"/>
    </source>
</evidence>
<feature type="transmembrane region" description="Helical" evidence="3">
    <location>
        <begin position="52"/>
        <end position="71"/>
    </location>
</feature>
<dbReference type="Gene3D" id="3.50.30.30">
    <property type="match status" value="1"/>
</dbReference>
<protein>
    <recommendedName>
        <fullName evidence="8">Glutamate carboxypeptidase 2</fullName>
    </recommendedName>
</protein>
<evidence type="ECO:0000256" key="3">
    <source>
        <dbReference type="SAM" id="Phobius"/>
    </source>
</evidence>
<evidence type="ECO:0000313" key="6">
    <source>
        <dbReference type="EMBL" id="KAL3123467.1"/>
    </source>
</evidence>
<evidence type="ECO:0000256" key="2">
    <source>
        <dbReference type="SAM" id="MobiDB-lite"/>
    </source>
</evidence>
<feature type="compositionally biased region" description="Polar residues" evidence="2">
    <location>
        <begin position="22"/>
        <end position="32"/>
    </location>
</feature>
<dbReference type="EMBL" id="JBICBT010000101">
    <property type="protein sequence ID" value="KAL3123467.1"/>
    <property type="molecule type" value="Genomic_DNA"/>
</dbReference>
<comment type="similarity">
    <text evidence="1">Belongs to the peptidase M28 family. M28B subfamily.</text>
</comment>
<dbReference type="InterPro" id="IPR046450">
    <property type="entry name" value="PA_dom_sf"/>
</dbReference>
<evidence type="ECO:0000259" key="4">
    <source>
        <dbReference type="Pfam" id="PF02225"/>
    </source>
</evidence>
<evidence type="ECO:0000313" key="7">
    <source>
        <dbReference type="Proteomes" id="UP001620626"/>
    </source>
</evidence>
<accession>A0ABD2M7I3</accession>
<dbReference type="CDD" id="cd08022">
    <property type="entry name" value="M28_PSMA_like"/>
    <property type="match status" value="1"/>
</dbReference>
<organism evidence="6 7">
    <name type="scientific">Heterodera trifolii</name>
    <dbReference type="NCBI Taxonomy" id="157864"/>
    <lineage>
        <taxon>Eukaryota</taxon>
        <taxon>Metazoa</taxon>
        <taxon>Ecdysozoa</taxon>
        <taxon>Nematoda</taxon>
        <taxon>Chromadorea</taxon>
        <taxon>Rhabditida</taxon>
        <taxon>Tylenchina</taxon>
        <taxon>Tylenchomorpha</taxon>
        <taxon>Tylenchoidea</taxon>
        <taxon>Heteroderidae</taxon>
        <taxon>Heteroderinae</taxon>
        <taxon>Heterodera</taxon>
    </lineage>
</organism>
<gene>
    <name evidence="6" type="ORF">niasHT_004639</name>
</gene>
<keyword evidence="3" id="KW-0472">Membrane</keyword>
<keyword evidence="3" id="KW-0812">Transmembrane</keyword>
<proteinExistence type="inferred from homology"/>
<feature type="domain" description="Peptidase M28" evidence="5">
    <location>
        <begin position="395"/>
        <end position="578"/>
    </location>
</feature>
<name>A0ABD2M7I3_9BILA</name>
<dbReference type="SUPFAM" id="SSF52025">
    <property type="entry name" value="PA domain"/>
    <property type="match status" value="1"/>
</dbReference>
<dbReference type="InterPro" id="IPR003137">
    <property type="entry name" value="PA_domain"/>
</dbReference>
<dbReference type="CDD" id="cd02121">
    <property type="entry name" value="PA_GCPII_like"/>
    <property type="match status" value="1"/>
</dbReference>